<comment type="caution">
    <text evidence="1">The sequence shown here is derived from an EMBL/GenBank/DDBJ whole genome shotgun (WGS) entry which is preliminary data.</text>
</comment>
<name>A0A2D0NF28_FLAN2</name>
<protein>
    <submittedName>
        <fullName evidence="1">Uncharacterized protein</fullName>
    </submittedName>
</protein>
<organism evidence="1 2">
    <name type="scientific">Flavilitoribacter nigricans (strain ATCC 23147 / DSM 23189 / NBRC 102662 / NCIMB 1420 / SS-2)</name>
    <name type="common">Lewinella nigricans</name>
    <dbReference type="NCBI Taxonomy" id="1122177"/>
    <lineage>
        <taxon>Bacteria</taxon>
        <taxon>Pseudomonadati</taxon>
        <taxon>Bacteroidota</taxon>
        <taxon>Saprospiria</taxon>
        <taxon>Saprospirales</taxon>
        <taxon>Lewinellaceae</taxon>
        <taxon>Flavilitoribacter</taxon>
    </lineage>
</organism>
<reference evidence="1 2" key="1">
    <citation type="submission" date="2017-10" db="EMBL/GenBank/DDBJ databases">
        <title>The draft genome sequence of Lewinella nigricans NBRC 102662.</title>
        <authorList>
            <person name="Wang K."/>
        </authorList>
    </citation>
    <scope>NUCLEOTIDE SEQUENCE [LARGE SCALE GENOMIC DNA]</scope>
    <source>
        <strain evidence="1 2">NBRC 102662</strain>
    </source>
</reference>
<dbReference type="EMBL" id="PDUD01000012">
    <property type="protein sequence ID" value="PHN07008.1"/>
    <property type="molecule type" value="Genomic_DNA"/>
</dbReference>
<dbReference type="Proteomes" id="UP000223913">
    <property type="component" value="Unassembled WGS sequence"/>
</dbReference>
<dbReference type="AlphaFoldDB" id="A0A2D0NF28"/>
<proteinExistence type="predicted"/>
<dbReference type="RefSeq" id="WP_099149616.1">
    <property type="nucleotide sequence ID" value="NZ_PDUD01000012.1"/>
</dbReference>
<sequence>MSNKNSLKLVEGIFNVEDATDILCHLLEKKINFHQCRILSTYERYGKEDSYSKNRIEELRATHEALLEIMRTARLTGKNLQVNSEILLSMTDAPTTSQTGKQAQQASVN</sequence>
<dbReference type="OrthoDB" id="680899at2"/>
<accession>A0A2D0NF28</accession>
<evidence type="ECO:0000313" key="2">
    <source>
        <dbReference type="Proteomes" id="UP000223913"/>
    </source>
</evidence>
<keyword evidence="2" id="KW-1185">Reference proteome</keyword>
<gene>
    <name evidence="1" type="ORF">CRP01_08595</name>
</gene>
<evidence type="ECO:0000313" key="1">
    <source>
        <dbReference type="EMBL" id="PHN07008.1"/>
    </source>
</evidence>